<dbReference type="EMBL" id="JACCJZ010000013">
    <property type="protein sequence ID" value="NYZ62576.1"/>
    <property type="molecule type" value="Genomic_DNA"/>
</dbReference>
<sequence length="183" mass="19763">MRHLLATCLLICVCAALPARDLMAQAPPSLPSVAAEALQQDRVILAAQPNADDFRRWHAMGVRHVLNVRTPAEMERVSAAGLDEAALLAELGISYTQVPLGGDAFPMRQAPVDALRDLLGKDDALVLLHCASASRAGQVWAAHQVRDLGREPTAVYRELEPVGLWPLPLEQLSGIPMGIEAQR</sequence>
<protein>
    <recommendedName>
        <fullName evidence="2">Beta-lactamase hydrolase-like protein phosphatase-like domain-containing protein</fullName>
    </recommendedName>
</protein>
<keyword evidence="4" id="KW-1185">Reference proteome</keyword>
<accession>A0A7Z0QPR4</accession>
<proteinExistence type="predicted"/>
<dbReference type="Proteomes" id="UP000589896">
    <property type="component" value="Unassembled WGS sequence"/>
</dbReference>
<organism evidence="3 4">
    <name type="scientific">Luteimonas deserti</name>
    <dbReference type="NCBI Taxonomy" id="2752306"/>
    <lineage>
        <taxon>Bacteria</taxon>
        <taxon>Pseudomonadati</taxon>
        <taxon>Pseudomonadota</taxon>
        <taxon>Gammaproteobacteria</taxon>
        <taxon>Lysobacterales</taxon>
        <taxon>Lysobacteraceae</taxon>
        <taxon>Luteimonas</taxon>
    </lineage>
</organism>
<evidence type="ECO:0000259" key="2">
    <source>
        <dbReference type="Pfam" id="PF04273"/>
    </source>
</evidence>
<evidence type="ECO:0000313" key="4">
    <source>
        <dbReference type="Proteomes" id="UP000589896"/>
    </source>
</evidence>
<feature type="domain" description="Beta-lactamase hydrolase-like protein phosphatase-like" evidence="2">
    <location>
        <begin position="45"/>
        <end position="144"/>
    </location>
</feature>
<evidence type="ECO:0000313" key="3">
    <source>
        <dbReference type="EMBL" id="NYZ62576.1"/>
    </source>
</evidence>
<gene>
    <name evidence="3" type="ORF">H0E82_07325</name>
</gene>
<keyword evidence="1" id="KW-0732">Signal</keyword>
<reference evidence="3 4" key="1">
    <citation type="submission" date="2020-07" db="EMBL/GenBank/DDBJ databases">
        <title>isolation of Luteimonas sp. SJ-16.</title>
        <authorList>
            <person name="Huang X.-X."/>
            <person name="Xu L."/>
            <person name="Sun J.-Q."/>
        </authorList>
    </citation>
    <scope>NUCLEOTIDE SEQUENCE [LARGE SCALE GENOMIC DNA]</scope>
    <source>
        <strain evidence="3 4">SJ-16</strain>
    </source>
</reference>
<dbReference type="GO" id="GO:0016787">
    <property type="term" value="F:hydrolase activity"/>
    <property type="evidence" value="ECO:0007669"/>
    <property type="project" value="InterPro"/>
</dbReference>
<dbReference type="RefSeq" id="WP_180544780.1">
    <property type="nucleotide sequence ID" value="NZ_JACCJZ010000013.1"/>
</dbReference>
<feature type="signal peptide" evidence="1">
    <location>
        <begin position="1"/>
        <end position="24"/>
    </location>
</feature>
<dbReference type="SUPFAM" id="SSF52799">
    <property type="entry name" value="(Phosphotyrosine protein) phosphatases II"/>
    <property type="match status" value="1"/>
</dbReference>
<comment type="caution">
    <text evidence="3">The sequence shown here is derived from an EMBL/GenBank/DDBJ whole genome shotgun (WGS) entry which is preliminary data.</text>
</comment>
<dbReference type="AlphaFoldDB" id="A0A7Z0QPR4"/>
<dbReference type="Gene3D" id="3.90.190.10">
    <property type="entry name" value="Protein tyrosine phosphatase superfamily"/>
    <property type="match status" value="1"/>
</dbReference>
<name>A0A7Z0QPR4_9GAMM</name>
<dbReference type="InterPro" id="IPR029021">
    <property type="entry name" value="Prot-tyrosine_phosphatase-like"/>
</dbReference>
<dbReference type="Pfam" id="PF04273">
    <property type="entry name" value="BLH_phosphatase"/>
    <property type="match status" value="1"/>
</dbReference>
<evidence type="ECO:0000256" key="1">
    <source>
        <dbReference type="SAM" id="SignalP"/>
    </source>
</evidence>
<dbReference type="InterPro" id="IPR005939">
    <property type="entry name" value="BLH_phosphatase-like"/>
</dbReference>
<feature type="chain" id="PRO_5030696301" description="Beta-lactamase hydrolase-like protein phosphatase-like domain-containing protein" evidence="1">
    <location>
        <begin position="25"/>
        <end position="183"/>
    </location>
</feature>